<sequence length="224" mass="25770">MVYNYIHISMRTNKHQERIKDLHTKGGVIQVLLRYPNNNGNRNSNSFLVVLCIIIMMLKIVYGRDYNTPMNPTQCACLQCHNITSTYNRFKPSEAGGWRASLSVALLKKLEYIPNLLLQLTLSSRNAYAWNMTFHQVDVLKDFAINEADRKDPTMTIICCRFRLDILTKDPTTMTAAIVLNEMLNYNHRTNIYHFLLEASFYLNKTHSKSSLRATNSAGNTLTL</sequence>
<organism evidence="2 3">
    <name type="scientific">Glossina brevipalpis</name>
    <dbReference type="NCBI Taxonomy" id="37001"/>
    <lineage>
        <taxon>Eukaryota</taxon>
        <taxon>Metazoa</taxon>
        <taxon>Ecdysozoa</taxon>
        <taxon>Arthropoda</taxon>
        <taxon>Hexapoda</taxon>
        <taxon>Insecta</taxon>
        <taxon>Pterygota</taxon>
        <taxon>Neoptera</taxon>
        <taxon>Endopterygota</taxon>
        <taxon>Diptera</taxon>
        <taxon>Brachycera</taxon>
        <taxon>Muscomorpha</taxon>
        <taxon>Hippoboscoidea</taxon>
        <taxon>Glossinidae</taxon>
        <taxon>Glossina</taxon>
    </lineage>
</organism>
<evidence type="ECO:0000256" key="1">
    <source>
        <dbReference type="SAM" id="Phobius"/>
    </source>
</evidence>
<keyword evidence="1" id="KW-0472">Membrane</keyword>
<protein>
    <submittedName>
        <fullName evidence="2">Uncharacterized protein</fullName>
    </submittedName>
</protein>
<reference evidence="2" key="2">
    <citation type="submission" date="2020-05" db="UniProtKB">
        <authorList>
            <consortium name="EnsemblMetazoa"/>
        </authorList>
    </citation>
    <scope>IDENTIFICATION</scope>
    <source>
        <strain evidence="2">IAEA</strain>
    </source>
</reference>
<feature type="transmembrane region" description="Helical" evidence="1">
    <location>
        <begin position="44"/>
        <end position="62"/>
    </location>
</feature>
<evidence type="ECO:0000313" key="2">
    <source>
        <dbReference type="EnsemblMetazoa" id="GBRI024604-PA"/>
    </source>
</evidence>
<dbReference type="STRING" id="37001.A0A1A9WM50"/>
<dbReference type="Proteomes" id="UP000091820">
    <property type="component" value="Unassembled WGS sequence"/>
</dbReference>
<keyword evidence="1" id="KW-0812">Transmembrane</keyword>
<dbReference type="AlphaFoldDB" id="A0A1A9WM50"/>
<accession>A0A1A9WM50</accession>
<keyword evidence="3" id="KW-1185">Reference proteome</keyword>
<evidence type="ECO:0000313" key="3">
    <source>
        <dbReference type="Proteomes" id="UP000091820"/>
    </source>
</evidence>
<proteinExistence type="predicted"/>
<name>A0A1A9WM50_9MUSC</name>
<reference evidence="3" key="1">
    <citation type="submission" date="2014-03" db="EMBL/GenBank/DDBJ databases">
        <authorList>
            <person name="Aksoy S."/>
            <person name="Warren W."/>
            <person name="Wilson R.K."/>
        </authorList>
    </citation>
    <scope>NUCLEOTIDE SEQUENCE [LARGE SCALE GENOMIC DNA]</scope>
    <source>
        <strain evidence="3">IAEA</strain>
    </source>
</reference>
<dbReference type="VEuPathDB" id="VectorBase:GBRI024604"/>
<dbReference type="EnsemblMetazoa" id="GBRI024604-RA">
    <property type="protein sequence ID" value="GBRI024604-PA"/>
    <property type="gene ID" value="GBRI024604"/>
</dbReference>
<keyword evidence="1" id="KW-1133">Transmembrane helix</keyword>